<accession>A0ACB6RUK9</accession>
<dbReference type="Proteomes" id="UP000799754">
    <property type="component" value="Unassembled WGS sequence"/>
</dbReference>
<comment type="caution">
    <text evidence="1">The sequence shown here is derived from an EMBL/GenBank/DDBJ whole genome shotgun (WGS) entry which is preliminary data.</text>
</comment>
<protein>
    <submittedName>
        <fullName evidence="1">Uncharacterized protein</fullName>
    </submittedName>
</protein>
<evidence type="ECO:0000313" key="1">
    <source>
        <dbReference type="EMBL" id="KAF2624592.1"/>
    </source>
</evidence>
<reference evidence="1" key="1">
    <citation type="journal article" date="2020" name="Stud. Mycol.">
        <title>101 Dothideomycetes genomes: a test case for predicting lifestyles and emergence of pathogens.</title>
        <authorList>
            <person name="Haridas S."/>
            <person name="Albert R."/>
            <person name="Binder M."/>
            <person name="Bloem J."/>
            <person name="Labutti K."/>
            <person name="Salamov A."/>
            <person name="Andreopoulos B."/>
            <person name="Baker S."/>
            <person name="Barry K."/>
            <person name="Bills G."/>
            <person name="Bluhm B."/>
            <person name="Cannon C."/>
            <person name="Castanera R."/>
            <person name="Culley D."/>
            <person name="Daum C."/>
            <person name="Ezra D."/>
            <person name="Gonzalez J."/>
            <person name="Henrissat B."/>
            <person name="Kuo A."/>
            <person name="Liang C."/>
            <person name="Lipzen A."/>
            <person name="Lutzoni F."/>
            <person name="Magnuson J."/>
            <person name="Mondo S."/>
            <person name="Nolan M."/>
            <person name="Ohm R."/>
            <person name="Pangilinan J."/>
            <person name="Park H.-J."/>
            <person name="Ramirez L."/>
            <person name="Alfaro M."/>
            <person name="Sun H."/>
            <person name="Tritt A."/>
            <person name="Yoshinaga Y."/>
            <person name="Zwiers L.-H."/>
            <person name="Turgeon B."/>
            <person name="Goodwin S."/>
            <person name="Spatafora J."/>
            <person name="Crous P."/>
            <person name="Grigoriev I."/>
        </authorList>
    </citation>
    <scope>NUCLEOTIDE SEQUENCE</scope>
    <source>
        <strain evidence="1">CBS 525.71</strain>
    </source>
</reference>
<gene>
    <name evidence="1" type="ORF">BU25DRAFT_493566</name>
</gene>
<proteinExistence type="predicted"/>
<organism evidence="1 2">
    <name type="scientific">Macroventuria anomochaeta</name>
    <dbReference type="NCBI Taxonomy" id="301207"/>
    <lineage>
        <taxon>Eukaryota</taxon>
        <taxon>Fungi</taxon>
        <taxon>Dikarya</taxon>
        <taxon>Ascomycota</taxon>
        <taxon>Pezizomycotina</taxon>
        <taxon>Dothideomycetes</taxon>
        <taxon>Pleosporomycetidae</taxon>
        <taxon>Pleosporales</taxon>
        <taxon>Pleosporineae</taxon>
        <taxon>Didymellaceae</taxon>
        <taxon>Macroventuria</taxon>
    </lineage>
</organism>
<dbReference type="EMBL" id="MU006730">
    <property type="protein sequence ID" value="KAF2624592.1"/>
    <property type="molecule type" value="Genomic_DNA"/>
</dbReference>
<evidence type="ECO:0000313" key="2">
    <source>
        <dbReference type="Proteomes" id="UP000799754"/>
    </source>
</evidence>
<name>A0ACB6RUK9_9PLEO</name>
<sequence>MSHSSTDPLQHSSIQTSWMPIPNDDISGLVEESREMTQETDDAVSPRNAEEQGLLKADVFASHHQSISSTSSRLSVSKALRAVNSEEPGHFNLDESKSHTPASWLPYTLRRSYLALLAISALVLAIVLAALSAYSTHHYGLRTDDGSVGVYIARRYVPTIIAVLFTLAITMIAEDVKRTEAFARLASPKPITADHTLFYIPKVWWKSVFHGLSLKRSGGHRSWLLSLSSLAAGISVLVISTFSSSVFVTREVMLRTNTQLQKYMPQQNGSIVLLPRRDTYTRTISGFLYNASTSLWVSDSHVVLPFTTPSTGTTPSVLQDGMWQAKTKVLRLESTCTSMTLTDKTDINITFSSAGSTGCNGTCSMQSRGLKLRSEDGCEIQLQTPIAPSVENSDGYVISNPIDGYFTDILALQGGMMWTNLSSSYVSWQSLVKEHGQDPPIDSSGGAVLDQWRRTFIYGFSDQCQSRDLLFVSPPWFPERIVGKPLSWQEEYWANFTARAELCTPKYTAADIPVTAVIGGASPRVFFDDKEFERHGKPVPNGLLDFGRLNDLAFGTAWLRYFPAPAGDSDVEGFEGVSMLLAKTFSLKMANLLSNSTLSSEASRLRARFFGELISSSVLEADVPAVDDVAGESLKSESRIVVIPGVAIALAVLLFLAACYSLAMLWYASNQRRPLNLNSDPAALAGVIPLTNLASPLAADLRTWMDHDRTDIQMKIGHQVYSLQGGPIREQDLGAEDRLRRTITASAKGPSWLHKRRSKGSSRPEWRPAMLHKTWLFVLLFGFVAIATAMLVLRKFADEETLFQTAFVQQVNLSLFHVSFSPHSIIATLVAVTVGLCWDSIDKSMRTLQPYLAISREPSEPSRGISITYESSYWIWAAVKSARSKHWILCLITIGTTLSQIFVIAMAAVFEQHTVIHTQATQDMDIMTTRSLITRQKPFNFGIGLSKRPFYLTDSLLGTSDTDWLYNALDDITLSTTALPWTRNEWVFTPVNVTNRDDPSMLYVVTADQSEARNDAAYITSSFNVSLTTSALRSRLECEPVTVSGSGWLDRVQAVYPNRFDKSVTGHVLPMTILPNKDFAVPVFSAPRRMACCTNGTDQGKQSIVAYWSSNNTVYDEQPSIPADLDEPSDLKVPSGWTKDFAIKWIVGPAASMIVPGSEPNFISNTIGTANETVLYFVEEPQISIMRCNPIIEQANANITFARDTSQILNYELLEAPQPAVGAWDYAYDVVYSNPGSNSSRGNVSYGTFFLSQLLTASHIVEPQMRSSMMVLNHTIENLAAERFALRDTDKGTNMDYMSYANFVLANKDPTALLNTTLLQQYSETTFQTFFKHFVTTANWTYGDASSVSRAAYEELWGYYKQTEKFNGTITERIEILSMNKVATWLSLTILFLLMTILVTLVATLQMDYPSTSMLRHVECLADVLAMIAGSDELVRSVNELGVEGMEKAGMKTRLGWFRDKRGTVRWGVEVVDGKVEWLNGPEAEGKDEQTENPAG</sequence>
<keyword evidence="2" id="KW-1185">Reference proteome</keyword>